<dbReference type="InterPro" id="IPR035979">
    <property type="entry name" value="RBD_domain_sf"/>
</dbReference>
<evidence type="ECO:0000259" key="9">
    <source>
        <dbReference type="PROSITE" id="PS50102"/>
    </source>
</evidence>
<dbReference type="Pfam" id="PF00076">
    <property type="entry name" value="RRM_1"/>
    <property type="match status" value="1"/>
</dbReference>
<dbReference type="Proteomes" id="UP001530400">
    <property type="component" value="Unassembled WGS sequence"/>
</dbReference>
<feature type="domain" description="RRM" evidence="9">
    <location>
        <begin position="51"/>
        <end position="129"/>
    </location>
</feature>
<comment type="caution">
    <text evidence="10">The sequence shown here is derived from an EMBL/GenBank/DDBJ whole genome shotgun (WGS) entry which is preliminary data.</text>
</comment>
<feature type="region of interest" description="Disordered" evidence="8">
    <location>
        <begin position="133"/>
        <end position="222"/>
    </location>
</feature>
<evidence type="ECO:0000256" key="7">
    <source>
        <dbReference type="RuleBase" id="RU364036"/>
    </source>
</evidence>
<reference evidence="10 11" key="1">
    <citation type="submission" date="2024-10" db="EMBL/GenBank/DDBJ databases">
        <title>Updated reference genomes for cyclostephanoid diatoms.</title>
        <authorList>
            <person name="Roberts W.R."/>
            <person name="Alverson A.J."/>
        </authorList>
    </citation>
    <scope>NUCLEOTIDE SEQUENCE [LARGE SCALE GENOMIC DNA]</scope>
    <source>
        <strain evidence="10 11">AJA010-31</strain>
    </source>
</reference>
<gene>
    <name evidence="10" type="ORF">ACHAWO_010516</name>
</gene>
<evidence type="ECO:0000313" key="10">
    <source>
        <dbReference type="EMBL" id="KAL3796236.1"/>
    </source>
</evidence>
<evidence type="ECO:0000256" key="5">
    <source>
        <dbReference type="ARBA" id="ARBA00023242"/>
    </source>
</evidence>
<dbReference type="GO" id="GO:0005634">
    <property type="term" value="C:nucleus"/>
    <property type="evidence" value="ECO:0007669"/>
    <property type="project" value="UniProtKB-SubCell"/>
</dbReference>
<accession>A0ABD3Q9F6</accession>
<dbReference type="InterPro" id="IPR012677">
    <property type="entry name" value="Nucleotide-bd_a/b_plait_sf"/>
</dbReference>
<dbReference type="GO" id="GO:0003723">
    <property type="term" value="F:RNA binding"/>
    <property type="evidence" value="ECO:0007669"/>
    <property type="project" value="UniProtKB-UniRule"/>
</dbReference>
<keyword evidence="5 7" id="KW-0539">Nucleus</keyword>
<keyword evidence="6 7" id="KW-0694">RNA-binding</keyword>
<dbReference type="GO" id="GO:0006397">
    <property type="term" value="P:mRNA processing"/>
    <property type="evidence" value="ECO:0007669"/>
    <property type="project" value="UniProtKB-KW"/>
</dbReference>
<organism evidence="10 11">
    <name type="scientific">Cyclotella atomus</name>
    <dbReference type="NCBI Taxonomy" id="382360"/>
    <lineage>
        <taxon>Eukaryota</taxon>
        <taxon>Sar</taxon>
        <taxon>Stramenopiles</taxon>
        <taxon>Ochrophyta</taxon>
        <taxon>Bacillariophyta</taxon>
        <taxon>Coscinodiscophyceae</taxon>
        <taxon>Thalassiosirophycidae</taxon>
        <taxon>Stephanodiscales</taxon>
        <taxon>Stephanodiscaceae</taxon>
        <taxon>Cyclotella</taxon>
    </lineage>
</organism>
<comment type="similarity">
    <text evidence="2 7">Belongs to the RRM NCBP2 family.</text>
</comment>
<dbReference type="PANTHER" id="PTHR18847">
    <property type="entry name" value="20 KD NUCLEAR CAP BINDING PROTEIN"/>
    <property type="match status" value="1"/>
</dbReference>
<dbReference type="Gene3D" id="3.30.70.330">
    <property type="match status" value="1"/>
</dbReference>
<dbReference type="InterPro" id="IPR027157">
    <property type="entry name" value="NCBP2"/>
</dbReference>
<keyword evidence="3 7" id="KW-0507">mRNA processing</keyword>
<keyword evidence="4 7" id="KW-0508">mRNA splicing</keyword>
<evidence type="ECO:0000313" key="11">
    <source>
        <dbReference type="Proteomes" id="UP001530400"/>
    </source>
</evidence>
<dbReference type="InterPro" id="IPR000504">
    <property type="entry name" value="RRM_dom"/>
</dbReference>
<feature type="compositionally biased region" description="Basic and acidic residues" evidence="8">
    <location>
        <begin position="145"/>
        <end position="169"/>
    </location>
</feature>
<dbReference type="GO" id="GO:0008380">
    <property type="term" value="P:RNA splicing"/>
    <property type="evidence" value="ECO:0007669"/>
    <property type="project" value="UniProtKB-KW"/>
</dbReference>
<dbReference type="AlphaFoldDB" id="A0ABD3Q9F6"/>
<name>A0ABD3Q9F6_9STRA</name>
<evidence type="ECO:0000256" key="2">
    <source>
        <dbReference type="ARBA" id="ARBA00010725"/>
    </source>
</evidence>
<evidence type="ECO:0000256" key="6">
    <source>
        <dbReference type="PROSITE-ProRule" id="PRU00176"/>
    </source>
</evidence>
<dbReference type="EMBL" id="JALLPJ020000299">
    <property type="protein sequence ID" value="KAL3796236.1"/>
    <property type="molecule type" value="Genomic_DNA"/>
</dbReference>
<dbReference type="PANTHER" id="PTHR18847:SF0">
    <property type="entry name" value="NUCLEAR CAP-BINDING PROTEIN SUBUNIT 2"/>
    <property type="match status" value="1"/>
</dbReference>
<evidence type="ECO:0000256" key="4">
    <source>
        <dbReference type="ARBA" id="ARBA00023187"/>
    </source>
</evidence>
<evidence type="ECO:0000256" key="1">
    <source>
        <dbReference type="ARBA" id="ARBA00004123"/>
    </source>
</evidence>
<evidence type="ECO:0000256" key="8">
    <source>
        <dbReference type="SAM" id="MobiDB-lite"/>
    </source>
</evidence>
<dbReference type="PROSITE" id="PS50102">
    <property type="entry name" value="RRM"/>
    <property type="match status" value="1"/>
</dbReference>
<proteinExistence type="inferred from homology"/>
<sequence>MAAEASTTTTLPPPTCAPFLLNANTAEKKLYWDRSHYDSPAAQIRALARSSTVYVGNLAFSTRSAHLRRCFEMLGPVKAVHLGLHRENKTPCGFAFVEFHHRIDALSAVSNLTGIKLDGRLIRVELDAGFKPGRQFGRGASGGQVRDDRGGGSGRDRRSSGEHRERPRWEAPPGVGTDNTASIYGPGGESDAVAGEKRSRDDSMGEGDPSSKAARYGDDDNL</sequence>
<dbReference type="SUPFAM" id="SSF54928">
    <property type="entry name" value="RNA-binding domain, RBD"/>
    <property type="match status" value="1"/>
</dbReference>
<feature type="compositionally biased region" description="Basic and acidic residues" evidence="8">
    <location>
        <begin position="194"/>
        <end position="203"/>
    </location>
</feature>
<evidence type="ECO:0000256" key="3">
    <source>
        <dbReference type="ARBA" id="ARBA00022664"/>
    </source>
</evidence>
<dbReference type="SMART" id="SM00360">
    <property type="entry name" value="RRM"/>
    <property type="match status" value="1"/>
</dbReference>
<keyword evidence="11" id="KW-1185">Reference proteome</keyword>
<comment type="subcellular location">
    <subcellularLocation>
        <location evidence="1 7">Nucleus</location>
    </subcellularLocation>
</comment>
<protein>
    <recommendedName>
        <fullName evidence="7">Nuclear cap-binding protein subunit 2</fullName>
    </recommendedName>
    <alternativeName>
        <fullName evidence="7">20 kDa nuclear cap-binding protein</fullName>
    </alternativeName>
</protein>